<dbReference type="Proteomes" id="UP000216752">
    <property type="component" value="Chromosome"/>
</dbReference>
<keyword evidence="2" id="KW-0328">Glycosyltransferase</keyword>
<accession>A0ABZ3IQU0</accession>
<dbReference type="SUPFAM" id="SSF53756">
    <property type="entry name" value="UDP-Glycosyltransferase/glycogen phosphorylase"/>
    <property type="match status" value="1"/>
</dbReference>
<dbReference type="EC" id="2.4.1.-" evidence="2"/>
<name>A0ABZ3IQU0_9FIRM</name>
<proteinExistence type="predicted"/>
<dbReference type="PANTHER" id="PTHR12526">
    <property type="entry name" value="GLYCOSYLTRANSFERASE"/>
    <property type="match status" value="1"/>
</dbReference>
<protein>
    <submittedName>
        <fullName evidence="2">Lipopolysaccharide 1,6-galactosyltransferase</fullName>
        <ecNumber evidence="2">2.4.1.-</ecNumber>
    </submittedName>
</protein>
<organism evidence="2 3">
    <name type="scientific">Sporomusa silvacetica DSM 10669</name>
    <dbReference type="NCBI Taxonomy" id="1123289"/>
    <lineage>
        <taxon>Bacteria</taxon>
        <taxon>Bacillati</taxon>
        <taxon>Bacillota</taxon>
        <taxon>Negativicutes</taxon>
        <taxon>Selenomonadales</taxon>
        <taxon>Sporomusaceae</taxon>
        <taxon>Sporomusa</taxon>
    </lineage>
</organism>
<evidence type="ECO:0000259" key="1">
    <source>
        <dbReference type="Pfam" id="PF00534"/>
    </source>
</evidence>
<dbReference type="Gene3D" id="3.40.50.2000">
    <property type="entry name" value="Glycogen Phosphorylase B"/>
    <property type="match status" value="2"/>
</dbReference>
<evidence type="ECO:0000313" key="3">
    <source>
        <dbReference type="Proteomes" id="UP000216752"/>
    </source>
</evidence>
<sequence>MVFLNIAIVSIRSLTGFGGMETVISTVIKELEANGDTVNLILRHSSKVDTAWADDLKCHIINDGGGMFKKGVYCYRLTRLLCCLQPDLVIAVQPNAIPYLRFYRYLRRSKIRIGSWLHFSLTSMQLRKLKYLDNYDFHLAISSGIANAFNERLKSETKNSYLVYNPTVSVEGTIKRPNIPNFIYLGRLMYDGQKRVNDFLYALAQTKGNWKATILGNGPDTDKLKQLACDLNIADRIEWLGWLKDPWGSVQEASALVLTSDYEGFPMVLIEALNRGLACISSDCPTGPSDIILPEQNGWLYPLRDIKALTEILQKIVDEPETSLPDQQIIKQSGQRFATKHIIPRIRNALITEMNKIV</sequence>
<reference evidence="2" key="1">
    <citation type="submission" date="2024-05" db="EMBL/GenBank/DDBJ databases">
        <title>Isolation and characterization of Sporomusa carbonis sp. nov., a carboxydotrophic hydrogenogen in the genus of Sporomusa isolated from a charcoal burning pile.</title>
        <authorList>
            <person name="Boeer T."/>
            <person name="Rosenbaum F."/>
            <person name="Eysell L."/>
            <person name="Mueller V."/>
            <person name="Daniel R."/>
            <person name="Poehlein A."/>
        </authorList>
    </citation>
    <scope>NUCLEOTIDE SEQUENCE [LARGE SCALE GENOMIC DNA]</scope>
    <source>
        <strain evidence="2">DSM 10669</strain>
    </source>
</reference>
<gene>
    <name evidence="2" type="primary">rfaB</name>
    <name evidence="2" type="ORF">SPSIL_043000</name>
</gene>
<keyword evidence="2" id="KW-0808">Transferase</keyword>
<dbReference type="PANTHER" id="PTHR12526:SF630">
    <property type="entry name" value="GLYCOSYLTRANSFERASE"/>
    <property type="match status" value="1"/>
</dbReference>
<dbReference type="CDD" id="cd03811">
    <property type="entry name" value="GT4_GT28_WabH-like"/>
    <property type="match status" value="1"/>
</dbReference>
<evidence type="ECO:0000313" key="2">
    <source>
        <dbReference type="EMBL" id="XFO68080.1"/>
    </source>
</evidence>
<dbReference type="InterPro" id="IPR001296">
    <property type="entry name" value="Glyco_trans_1"/>
</dbReference>
<dbReference type="EMBL" id="CP155573">
    <property type="protein sequence ID" value="XFO68080.1"/>
    <property type="molecule type" value="Genomic_DNA"/>
</dbReference>
<feature type="domain" description="Glycosyl transferase family 1" evidence="1">
    <location>
        <begin position="181"/>
        <end position="322"/>
    </location>
</feature>
<dbReference type="GO" id="GO:0016757">
    <property type="term" value="F:glycosyltransferase activity"/>
    <property type="evidence" value="ECO:0007669"/>
    <property type="project" value="UniProtKB-KW"/>
</dbReference>
<dbReference type="Pfam" id="PF00534">
    <property type="entry name" value="Glycos_transf_1"/>
    <property type="match status" value="1"/>
</dbReference>
<keyword evidence="3" id="KW-1185">Reference proteome</keyword>